<evidence type="ECO:0000256" key="1">
    <source>
        <dbReference type="ARBA" id="ARBA00022448"/>
    </source>
</evidence>
<dbReference type="SUPFAM" id="SSF55781">
    <property type="entry name" value="GAF domain-like"/>
    <property type="match status" value="1"/>
</dbReference>
<evidence type="ECO:0000313" key="4">
    <source>
        <dbReference type="Proteomes" id="UP000317648"/>
    </source>
</evidence>
<organism evidence="3 4">
    <name type="scientific">Lignipirellula cremea</name>
    <dbReference type="NCBI Taxonomy" id="2528010"/>
    <lineage>
        <taxon>Bacteria</taxon>
        <taxon>Pseudomonadati</taxon>
        <taxon>Planctomycetota</taxon>
        <taxon>Planctomycetia</taxon>
        <taxon>Pirellulales</taxon>
        <taxon>Pirellulaceae</taxon>
        <taxon>Lignipirellula</taxon>
    </lineage>
</organism>
<dbReference type="GO" id="GO:0015679">
    <property type="term" value="P:plasma membrane copper ion transport"/>
    <property type="evidence" value="ECO:0007669"/>
    <property type="project" value="TreeGrafter"/>
</dbReference>
<dbReference type="InterPro" id="IPR051909">
    <property type="entry name" value="MFP_Cation_Efflux"/>
</dbReference>
<dbReference type="InterPro" id="IPR029016">
    <property type="entry name" value="GAF-like_dom_sf"/>
</dbReference>
<dbReference type="RefSeq" id="WP_197442384.1">
    <property type="nucleotide sequence ID" value="NZ_CP036433.1"/>
</dbReference>
<accession>A0A518DW94</accession>
<dbReference type="AlphaFoldDB" id="A0A518DW94"/>
<feature type="region of interest" description="Disordered" evidence="2">
    <location>
        <begin position="482"/>
        <end position="503"/>
    </location>
</feature>
<dbReference type="GO" id="GO:0030313">
    <property type="term" value="C:cell envelope"/>
    <property type="evidence" value="ECO:0007669"/>
    <property type="project" value="TreeGrafter"/>
</dbReference>
<keyword evidence="1" id="KW-0813">Transport</keyword>
<dbReference type="Gene3D" id="3.30.450.40">
    <property type="match status" value="1"/>
</dbReference>
<dbReference type="Gene3D" id="2.40.30.170">
    <property type="match status" value="1"/>
</dbReference>
<evidence type="ECO:0000256" key="2">
    <source>
        <dbReference type="SAM" id="MobiDB-lite"/>
    </source>
</evidence>
<dbReference type="Proteomes" id="UP000317648">
    <property type="component" value="Chromosome"/>
</dbReference>
<feature type="compositionally biased region" description="Basic and acidic residues" evidence="2">
    <location>
        <begin position="482"/>
        <end position="501"/>
    </location>
</feature>
<dbReference type="PANTHER" id="PTHR30097:SF4">
    <property type="entry name" value="SLR6042 PROTEIN"/>
    <property type="match status" value="1"/>
</dbReference>
<gene>
    <name evidence="3" type="ORF">Pla8534_39230</name>
</gene>
<dbReference type="PANTHER" id="PTHR30097">
    <property type="entry name" value="CATION EFFLUX SYSTEM PROTEIN CUSB"/>
    <property type="match status" value="1"/>
</dbReference>
<name>A0A518DW94_9BACT</name>
<feature type="region of interest" description="Disordered" evidence="2">
    <location>
        <begin position="290"/>
        <end position="311"/>
    </location>
</feature>
<dbReference type="GO" id="GO:0060003">
    <property type="term" value="P:copper ion export"/>
    <property type="evidence" value="ECO:0007669"/>
    <property type="project" value="TreeGrafter"/>
</dbReference>
<dbReference type="SUPFAM" id="SSF111369">
    <property type="entry name" value="HlyD-like secretion proteins"/>
    <property type="match status" value="1"/>
</dbReference>
<keyword evidence="4" id="KW-1185">Reference proteome</keyword>
<sequence>MIVPQQEQIRQVVQEIVGLVKSEADPEIFYPQFLALATSAIRGEYGVFWVFQDDGTVAPAYERGDFKATEDESFRKSRAELLQAVTTRGEPLGAALKSDASQTGSLLAAPMMHDGACRGVVEVLVGPAPPSDDSPDYLRFLSRVTDMAGEWYRTRQVRQIQKSQESWSDRQQFVELVHQSIDSNLTAYTLANEARRLIGASRVSVTLNHGTGMRVAAVSGQDEIDRRSNVATRLAALAKCVTAAGEPLWYRGEFDNLPPQIETALQEALTEALDVYSDETSSKTVIVIPLRRPAPPREQGRPNEEEPPELDQGEIFGALVVEDEAVLNDPQTTAQIEFVARQGALALANALEHSRLFLLPVWRALGNASWLIKAKTLPKTIAASTAVLAAILILWLVPADFNLEARGALQPVEKRELFAQTDGVVNSLHVKTGDYVTQGQLLLELDNPDLLLEEERLLGESQSSEQELQSIHRELLRRGLSDDDRHRLSSEQSRARSHQEHANTQLALVRKKINSLRLVSPAAGQIVTWDVVRLLDGRPVAAGQRLLTIADAKKPWRLELLMPEKRIGHVARAQREQEADAPLRVDYVLSSDPSTRRTGTVKEIEPVAAMYPEVGHAVKVRVEIDVNGSPRPIENPRPGASVTAEVYCGRRSLGYVLFHEMLEWVQENVLF</sequence>
<protein>
    <submittedName>
        <fullName evidence="3">HlyD family secretion protein</fullName>
    </submittedName>
</protein>
<evidence type="ECO:0000313" key="3">
    <source>
        <dbReference type="EMBL" id="QDU96104.1"/>
    </source>
</evidence>
<proteinExistence type="predicted"/>
<dbReference type="Gene3D" id="2.40.50.100">
    <property type="match status" value="1"/>
</dbReference>
<dbReference type="KEGG" id="lcre:Pla8534_39230"/>
<dbReference type="EMBL" id="CP036433">
    <property type="protein sequence ID" value="QDU96104.1"/>
    <property type="molecule type" value="Genomic_DNA"/>
</dbReference>
<reference evidence="3 4" key="1">
    <citation type="submission" date="2019-02" db="EMBL/GenBank/DDBJ databases">
        <title>Deep-cultivation of Planctomycetes and their phenomic and genomic characterization uncovers novel biology.</title>
        <authorList>
            <person name="Wiegand S."/>
            <person name="Jogler M."/>
            <person name="Boedeker C."/>
            <person name="Pinto D."/>
            <person name="Vollmers J."/>
            <person name="Rivas-Marin E."/>
            <person name="Kohn T."/>
            <person name="Peeters S.H."/>
            <person name="Heuer A."/>
            <person name="Rast P."/>
            <person name="Oberbeckmann S."/>
            <person name="Bunk B."/>
            <person name="Jeske O."/>
            <person name="Meyerdierks A."/>
            <person name="Storesund J.E."/>
            <person name="Kallscheuer N."/>
            <person name="Luecker S."/>
            <person name="Lage O.M."/>
            <person name="Pohl T."/>
            <person name="Merkel B.J."/>
            <person name="Hornburger P."/>
            <person name="Mueller R.-W."/>
            <person name="Bruemmer F."/>
            <person name="Labrenz M."/>
            <person name="Spormann A.M."/>
            <person name="Op den Camp H."/>
            <person name="Overmann J."/>
            <person name="Amann R."/>
            <person name="Jetten M.S.M."/>
            <person name="Mascher T."/>
            <person name="Medema M.H."/>
            <person name="Devos D.P."/>
            <person name="Kaster A.-K."/>
            <person name="Ovreas L."/>
            <person name="Rohde M."/>
            <person name="Galperin M.Y."/>
            <person name="Jogler C."/>
        </authorList>
    </citation>
    <scope>NUCLEOTIDE SEQUENCE [LARGE SCALE GENOMIC DNA]</scope>
    <source>
        <strain evidence="3 4">Pla85_3_4</strain>
    </source>
</reference>